<protein>
    <recommendedName>
        <fullName evidence="9">Protein kinase domain-containing protein</fullName>
    </recommendedName>
</protein>
<keyword evidence="1 7" id="KW-0723">Serine/threonine-protein kinase</keyword>
<keyword evidence="4" id="KW-0418">Kinase</keyword>
<keyword evidence="2" id="KW-0808">Transferase</keyword>
<proteinExistence type="inferred from homology"/>
<sequence length="374" mass="40117">MKAFFKGLKTPKGGASVDGSGPSGSGLSQSGSGAQAAAGPGATPAAGAEVYANAKAQDFLARYEVGATVGVGGFAVVKKCRDKQTDAQLAVKIVDRSRYSTGDNSLAREIEVLTQIDHPNCIKLFAVYLTERKVYIVTELVDGGELLDRVTEKGNYTETDAVHIFKQILEGVAYLHARGIVHRDLKLENLIMQNDRDDSPVKIADFGLSKFFDRETLLQTMCGSPQYVAPEVLSVGSEGTHDYTPAVDMWSLGVILFILLSGYSPFDDENDAVLFEKIKAGQYDDDDPIWDNISDEAKDLSFSLLTVDVAKRPTAAEALRHPWLVGKRTFSGGNGIKPTAEINNAAGFKNMAAKRANTRSGLASGVDSLDISGK</sequence>
<evidence type="ECO:0000256" key="2">
    <source>
        <dbReference type="ARBA" id="ARBA00022679"/>
    </source>
</evidence>
<dbReference type="GO" id="GO:0004674">
    <property type="term" value="F:protein serine/threonine kinase activity"/>
    <property type="evidence" value="ECO:0007669"/>
    <property type="project" value="UniProtKB-KW"/>
</dbReference>
<keyword evidence="5 6" id="KW-0067">ATP-binding</keyword>
<dbReference type="FunFam" id="3.30.200.20:FF:000315">
    <property type="entry name" value="Calcium-dependent protein kinase 3"/>
    <property type="match status" value="1"/>
</dbReference>
<feature type="region of interest" description="Disordered" evidence="8">
    <location>
        <begin position="1"/>
        <end position="40"/>
    </location>
</feature>
<dbReference type="InterPro" id="IPR008271">
    <property type="entry name" value="Ser/Thr_kinase_AS"/>
</dbReference>
<dbReference type="PROSITE" id="PS00108">
    <property type="entry name" value="PROTEIN_KINASE_ST"/>
    <property type="match status" value="1"/>
</dbReference>
<evidence type="ECO:0000256" key="4">
    <source>
        <dbReference type="ARBA" id="ARBA00022777"/>
    </source>
</evidence>
<dbReference type="Pfam" id="PF00069">
    <property type="entry name" value="Pkinase"/>
    <property type="match status" value="1"/>
</dbReference>
<evidence type="ECO:0000256" key="3">
    <source>
        <dbReference type="ARBA" id="ARBA00022741"/>
    </source>
</evidence>
<evidence type="ECO:0000256" key="7">
    <source>
        <dbReference type="RuleBase" id="RU000304"/>
    </source>
</evidence>
<dbReference type="AlphaFoldDB" id="A0A7S1XA80"/>
<evidence type="ECO:0000256" key="8">
    <source>
        <dbReference type="SAM" id="MobiDB-lite"/>
    </source>
</evidence>
<feature type="binding site" evidence="6">
    <location>
        <position position="92"/>
    </location>
    <ligand>
        <name>ATP</name>
        <dbReference type="ChEBI" id="CHEBI:30616"/>
    </ligand>
</feature>
<keyword evidence="3 6" id="KW-0547">Nucleotide-binding</keyword>
<feature type="domain" description="Protein kinase" evidence="9">
    <location>
        <begin position="63"/>
        <end position="324"/>
    </location>
</feature>
<dbReference type="EMBL" id="HBGG01039015">
    <property type="protein sequence ID" value="CAD9219832.1"/>
    <property type="molecule type" value="Transcribed_RNA"/>
</dbReference>
<name>A0A7S1XA80_9CHLO</name>
<dbReference type="Gene3D" id="1.10.510.10">
    <property type="entry name" value="Transferase(Phosphotransferase) domain 1"/>
    <property type="match status" value="1"/>
</dbReference>
<evidence type="ECO:0000259" key="9">
    <source>
        <dbReference type="PROSITE" id="PS50011"/>
    </source>
</evidence>
<comment type="similarity">
    <text evidence="7">Belongs to the protein kinase superfamily.</text>
</comment>
<dbReference type="CDD" id="cd05117">
    <property type="entry name" value="STKc_CAMK"/>
    <property type="match status" value="1"/>
</dbReference>
<dbReference type="PROSITE" id="PS00107">
    <property type="entry name" value="PROTEIN_KINASE_ATP"/>
    <property type="match status" value="1"/>
</dbReference>
<gene>
    <name evidence="10" type="ORF">TCHU04912_LOCUS20064</name>
</gene>
<dbReference type="PROSITE" id="PS50011">
    <property type="entry name" value="PROTEIN_KINASE_DOM"/>
    <property type="match status" value="1"/>
</dbReference>
<evidence type="ECO:0000256" key="5">
    <source>
        <dbReference type="ARBA" id="ARBA00022840"/>
    </source>
</evidence>
<dbReference type="InterPro" id="IPR017441">
    <property type="entry name" value="Protein_kinase_ATP_BS"/>
</dbReference>
<dbReference type="InterPro" id="IPR011009">
    <property type="entry name" value="Kinase-like_dom_sf"/>
</dbReference>
<evidence type="ECO:0000256" key="6">
    <source>
        <dbReference type="PROSITE-ProRule" id="PRU10141"/>
    </source>
</evidence>
<dbReference type="SUPFAM" id="SSF56112">
    <property type="entry name" value="Protein kinase-like (PK-like)"/>
    <property type="match status" value="1"/>
</dbReference>
<dbReference type="FunFam" id="1.10.510.10:FF:000571">
    <property type="entry name" value="Maternal embryonic leucine zipper kinase"/>
    <property type="match status" value="1"/>
</dbReference>
<organism evidence="10">
    <name type="scientific">Tetraselmis chuii</name>
    <dbReference type="NCBI Taxonomy" id="63592"/>
    <lineage>
        <taxon>Eukaryota</taxon>
        <taxon>Viridiplantae</taxon>
        <taxon>Chlorophyta</taxon>
        <taxon>core chlorophytes</taxon>
        <taxon>Chlorodendrophyceae</taxon>
        <taxon>Chlorodendrales</taxon>
        <taxon>Chlorodendraceae</taxon>
        <taxon>Tetraselmis</taxon>
    </lineage>
</organism>
<dbReference type="PANTHER" id="PTHR24347">
    <property type="entry name" value="SERINE/THREONINE-PROTEIN KINASE"/>
    <property type="match status" value="1"/>
</dbReference>
<feature type="compositionally biased region" description="Low complexity" evidence="8">
    <location>
        <begin position="13"/>
        <end position="40"/>
    </location>
</feature>
<reference evidence="10" key="1">
    <citation type="submission" date="2021-01" db="EMBL/GenBank/DDBJ databases">
        <authorList>
            <person name="Corre E."/>
            <person name="Pelletier E."/>
            <person name="Niang G."/>
            <person name="Scheremetjew M."/>
            <person name="Finn R."/>
            <person name="Kale V."/>
            <person name="Holt S."/>
            <person name="Cochrane G."/>
            <person name="Meng A."/>
            <person name="Brown T."/>
            <person name="Cohen L."/>
        </authorList>
    </citation>
    <scope>NUCLEOTIDE SEQUENCE</scope>
    <source>
        <strain evidence="10">PLY429</strain>
    </source>
</reference>
<dbReference type="InterPro" id="IPR000719">
    <property type="entry name" value="Prot_kinase_dom"/>
</dbReference>
<dbReference type="SMART" id="SM00220">
    <property type="entry name" value="S_TKc"/>
    <property type="match status" value="1"/>
</dbReference>
<evidence type="ECO:0000256" key="1">
    <source>
        <dbReference type="ARBA" id="ARBA00022527"/>
    </source>
</evidence>
<accession>A0A7S1XA80</accession>
<evidence type="ECO:0000313" key="10">
    <source>
        <dbReference type="EMBL" id="CAD9219832.1"/>
    </source>
</evidence>
<dbReference type="GO" id="GO:0005524">
    <property type="term" value="F:ATP binding"/>
    <property type="evidence" value="ECO:0007669"/>
    <property type="project" value="UniProtKB-UniRule"/>
</dbReference>